<evidence type="ECO:0000313" key="1">
    <source>
        <dbReference type="EMBL" id="SKB57918.1"/>
    </source>
</evidence>
<accession>A0A1T5CEK8</accession>
<dbReference type="EMBL" id="FUYZ01000001">
    <property type="protein sequence ID" value="SKB57918.1"/>
    <property type="molecule type" value="Genomic_DNA"/>
</dbReference>
<dbReference type="AlphaFoldDB" id="A0A1T5CEK8"/>
<proteinExistence type="predicted"/>
<protein>
    <submittedName>
        <fullName evidence="1">Uncharacterized protein</fullName>
    </submittedName>
</protein>
<evidence type="ECO:0000313" key="2">
    <source>
        <dbReference type="Proteomes" id="UP000191112"/>
    </source>
</evidence>
<keyword evidence="2" id="KW-1185">Reference proteome</keyword>
<dbReference type="Proteomes" id="UP000191112">
    <property type="component" value="Unassembled WGS sequence"/>
</dbReference>
<reference evidence="1 2" key="1">
    <citation type="submission" date="2017-02" db="EMBL/GenBank/DDBJ databases">
        <authorList>
            <person name="Peterson S.W."/>
        </authorList>
    </citation>
    <scope>NUCLEOTIDE SEQUENCE [LARGE SCALE GENOMIC DNA]</scope>
    <source>
        <strain evidence="1 2">DSM 22323</strain>
    </source>
</reference>
<name>A0A1T5CEK8_9FLAO</name>
<organism evidence="1 2">
    <name type="scientific">Soonwooa buanensis</name>
    <dbReference type="NCBI Taxonomy" id="619805"/>
    <lineage>
        <taxon>Bacteria</taxon>
        <taxon>Pseudomonadati</taxon>
        <taxon>Bacteroidota</taxon>
        <taxon>Flavobacteriia</taxon>
        <taxon>Flavobacteriales</taxon>
        <taxon>Weeksellaceae</taxon>
        <taxon>Chryseobacterium group</taxon>
        <taxon>Soonwooa</taxon>
    </lineage>
</organism>
<sequence length="74" mass="8774">MEVKYNSNSDLMGLILKISFNGSIINRKKFKNLFSKSEFSSNINKYQNSIISIMKTKKLMIKNCETSYFFLFWK</sequence>
<gene>
    <name evidence="1" type="ORF">SAMN05660477_00011</name>
</gene>